<dbReference type="PANTHER" id="PTHR43215:SF14">
    <property type="entry name" value="RADIAL SPOKE HEAD 1 HOMOLOG"/>
    <property type="match status" value="1"/>
</dbReference>
<sequence length="824" mass="92359">MSGSDAEGEMDMELPIIWQFVHPLYARNKKEDANALEEEEDEEEEDDEVRRKRAAPKISRLLRYLNDMDDEEELERILQERDPVTQQTLLQWATGKQHYLLVEYLVKRLKRAAFGFPLESTEMQVYLRWEEMRPELPTAAELQMRQQLRDKARQERLAAHQREEQERRENQEEDDEEAQEEEEEEEEEDNEEFEEEENEPLPEELVYEALSEYHDEWGERGQGLVKQIGELGVYFGSRKRDGTKHGLGMALFPNGDAYAGEYDHNRRHGVGVYWWAEQGVIYAGRWHNGVRHGRGRIVYPDGSRYVGSWSRDLKHGVGHYQYADGSSYDGAWVENRKQGYGVYRFKDGSSFHGSFVDNVFTAGEWRLASGVTRYYGNFEKDAPIGAGVFVHRLGSTAHRAFQQEGFYHKGEWHPGVLYGTTRVPPRLEVVAPHQEEPRRVPMIFAPECNGGSMAELVKAANFPPLQWWLKSLVPVNLAAAYEGSGGGAAAAAAAVDNNPGNNPNTGNTHEKMCQNAGKGLGVILTSVEVCSIRYGTDDPSLVVELRIRPVLQNAAGKRLRLSPTGDETIILKERTTRLLMILEPVDRGHGSSQSTTPPMVILERGPQLTCAGPAHMQNRLPTVELTAGGTIEGAFARAIQPPLRVTLNASTITQLVRPLRSSPLHGNAEEDVIMYVQQWEPDALAKLEEKLQVASNSLLPTPLETEEATGEGGEGGEDVPAKEQAQKPPTEGITYICRPLSAVPQESQDAVTIIATTLVLRRRAKTLLPMETATKQRPPTPIPPQPEPRPELQPLFEAREAMKRAEEAGSDDDDDPAAAVATKE</sequence>
<feature type="region of interest" description="Disordered" evidence="2">
    <location>
        <begin position="698"/>
        <end position="729"/>
    </location>
</feature>
<dbReference type="AlphaFoldDB" id="A0A3L6L5P0"/>
<feature type="region of interest" description="Disordered" evidence="2">
    <location>
        <begin position="144"/>
        <end position="201"/>
    </location>
</feature>
<feature type="compositionally biased region" description="Acidic residues" evidence="2">
    <location>
        <begin position="171"/>
        <end position="201"/>
    </location>
</feature>
<dbReference type="InterPro" id="IPR003409">
    <property type="entry name" value="MORN"/>
</dbReference>
<organism evidence="3">
    <name type="scientific">Trypanosoma brucei equiperdum</name>
    <dbReference type="NCBI Taxonomy" id="630700"/>
    <lineage>
        <taxon>Eukaryota</taxon>
        <taxon>Discoba</taxon>
        <taxon>Euglenozoa</taxon>
        <taxon>Kinetoplastea</taxon>
        <taxon>Metakinetoplastina</taxon>
        <taxon>Trypanosomatida</taxon>
        <taxon>Trypanosomatidae</taxon>
        <taxon>Trypanosoma</taxon>
    </lineage>
</organism>
<keyword evidence="3" id="KW-0808">Transferase</keyword>
<feature type="compositionally biased region" description="Acidic residues" evidence="2">
    <location>
        <begin position="34"/>
        <end position="47"/>
    </location>
</feature>
<keyword evidence="1" id="KW-0677">Repeat</keyword>
<feature type="compositionally biased region" description="Pro residues" evidence="2">
    <location>
        <begin position="778"/>
        <end position="787"/>
    </location>
</feature>
<proteinExistence type="predicted"/>
<evidence type="ECO:0000313" key="3">
    <source>
        <dbReference type="EMBL" id="RHW71456.1"/>
    </source>
</evidence>
<evidence type="ECO:0000256" key="2">
    <source>
        <dbReference type="SAM" id="MobiDB-lite"/>
    </source>
</evidence>
<feature type="compositionally biased region" description="Basic and acidic residues" evidence="2">
    <location>
        <begin position="797"/>
        <end position="807"/>
    </location>
</feature>
<reference evidence="3" key="1">
    <citation type="submission" date="2018-09" db="EMBL/GenBank/DDBJ databases">
        <title>whole genome sequence of T. equiperdum IVM-t1 strain.</title>
        <authorList>
            <person name="Suganuma K."/>
        </authorList>
    </citation>
    <scope>NUCLEOTIDE SEQUENCE [LARGE SCALE GENOMIC DNA]</scope>
    <source>
        <strain evidence="3">IVM-t1</strain>
    </source>
</reference>
<dbReference type="EMBL" id="QSBY01000007">
    <property type="protein sequence ID" value="RHW71456.1"/>
    <property type="molecule type" value="Genomic_DNA"/>
</dbReference>
<comment type="caution">
    <text evidence="3">The sequence shown here is derived from an EMBL/GenBank/DDBJ whole genome shotgun (WGS) entry which is preliminary data.</text>
</comment>
<dbReference type="Proteomes" id="UP000266743">
    <property type="component" value="Chromosome 7"/>
</dbReference>
<feature type="region of interest" description="Disordered" evidence="2">
    <location>
        <begin position="767"/>
        <end position="824"/>
    </location>
</feature>
<dbReference type="SUPFAM" id="SSF82185">
    <property type="entry name" value="Histone H3 K4-specific methyltransferase SET7/9 N-terminal domain"/>
    <property type="match status" value="1"/>
</dbReference>
<accession>A0A3L6L5P0</accession>
<feature type="region of interest" description="Disordered" evidence="2">
    <location>
        <begin position="32"/>
        <end position="52"/>
    </location>
</feature>
<name>A0A3L6L5P0_9TRYP</name>
<dbReference type="Gene3D" id="2.20.110.10">
    <property type="entry name" value="Histone H3 K4-specific methyltransferase SET7/9 N-terminal domain"/>
    <property type="match status" value="2"/>
</dbReference>
<feature type="compositionally biased region" description="Basic and acidic residues" evidence="2">
    <location>
        <begin position="147"/>
        <end position="170"/>
    </location>
</feature>
<protein>
    <submittedName>
        <fullName evidence="3">Phosphatidylinositol 4-phosphate 5-kinase</fullName>
    </submittedName>
</protein>
<feature type="compositionally biased region" description="Acidic residues" evidence="2">
    <location>
        <begin position="704"/>
        <end position="717"/>
    </location>
</feature>
<evidence type="ECO:0000256" key="1">
    <source>
        <dbReference type="ARBA" id="ARBA00022737"/>
    </source>
</evidence>
<dbReference type="Pfam" id="PF02493">
    <property type="entry name" value="MORN"/>
    <property type="match status" value="5"/>
</dbReference>
<dbReference type="GO" id="GO:0016301">
    <property type="term" value="F:kinase activity"/>
    <property type="evidence" value="ECO:0007669"/>
    <property type="project" value="UniProtKB-KW"/>
</dbReference>
<gene>
    <name evidence="3" type="ORF">DPX39_070077600</name>
</gene>
<keyword evidence="3" id="KW-0418">Kinase</keyword>
<dbReference type="SMART" id="SM00698">
    <property type="entry name" value="MORN"/>
    <property type="match status" value="5"/>
</dbReference>
<dbReference type="PANTHER" id="PTHR43215">
    <property type="entry name" value="RADIAL SPOKE HEAD 1 HOMOLOG"/>
    <property type="match status" value="1"/>
</dbReference>